<evidence type="ECO:0000256" key="5">
    <source>
        <dbReference type="ARBA" id="ARBA00022840"/>
    </source>
</evidence>
<proteinExistence type="predicted"/>
<evidence type="ECO:0000313" key="8">
    <source>
        <dbReference type="Proteomes" id="UP000485058"/>
    </source>
</evidence>
<dbReference type="GO" id="GO:0004674">
    <property type="term" value="F:protein serine/threonine kinase activity"/>
    <property type="evidence" value="ECO:0007669"/>
    <property type="project" value="UniProtKB-KW"/>
</dbReference>
<dbReference type="SUPFAM" id="SSF56112">
    <property type="entry name" value="Protein kinase-like (PK-like)"/>
    <property type="match status" value="1"/>
</dbReference>
<evidence type="ECO:0000256" key="2">
    <source>
        <dbReference type="ARBA" id="ARBA00022679"/>
    </source>
</evidence>
<keyword evidence="4 7" id="KW-0418">Kinase</keyword>
<keyword evidence="8" id="KW-1185">Reference proteome</keyword>
<protein>
    <submittedName>
        <fullName evidence="7">Protein kinase domain-containing protein</fullName>
    </submittedName>
</protein>
<dbReference type="AlphaFoldDB" id="A0A6A0A2Y9"/>
<keyword evidence="5" id="KW-0067">ATP-binding</keyword>
<keyword evidence="3" id="KW-0547">Nucleotide-binding</keyword>
<keyword evidence="2" id="KW-0808">Transferase</keyword>
<dbReference type="PANTHER" id="PTHR24350">
    <property type="entry name" value="SERINE/THREONINE-PROTEIN KINASE IAL-RELATED"/>
    <property type="match status" value="1"/>
</dbReference>
<accession>A0A6A0A2Y9</accession>
<dbReference type="PROSITE" id="PS50011">
    <property type="entry name" value="PROTEIN_KINASE_DOM"/>
    <property type="match status" value="1"/>
</dbReference>
<dbReference type="EMBL" id="BLLF01002404">
    <property type="protein sequence ID" value="GFH23952.1"/>
    <property type="molecule type" value="Genomic_DNA"/>
</dbReference>
<reference evidence="7 8" key="1">
    <citation type="submission" date="2020-02" db="EMBL/GenBank/DDBJ databases">
        <title>Draft genome sequence of Haematococcus lacustris strain NIES-144.</title>
        <authorList>
            <person name="Morimoto D."/>
            <person name="Nakagawa S."/>
            <person name="Yoshida T."/>
            <person name="Sawayama S."/>
        </authorList>
    </citation>
    <scope>NUCLEOTIDE SEQUENCE [LARGE SCALE GENOMIC DNA]</scope>
    <source>
        <strain evidence="7 8">NIES-144</strain>
    </source>
</reference>
<dbReference type="InterPro" id="IPR000719">
    <property type="entry name" value="Prot_kinase_dom"/>
</dbReference>
<organism evidence="7 8">
    <name type="scientific">Haematococcus lacustris</name>
    <name type="common">Green alga</name>
    <name type="synonym">Haematococcus pluvialis</name>
    <dbReference type="NCBI Taxonomy" id="44745"/>
    <lineage>
        <taxon>Eukaryota</taxon>
        <taxon>Viridiplantae</taxon>
        <taxon>Chlorophyta</taxon>
        <taxon>core chlorophytes</taxon>
        <taxon>Chlorophyceae</taxon>
        <taxon>CS clade</taxon>
        <taxon>Chlamydomonadales</taxon>
        <taxon>Haematococcaceae</taxon>
        <taxon>Haematococcus</taxon>
    </lineage>
</organism>
<dbReference type="Proteomes" id="UP000485058">
    <property type="component" value="Unassembled WGS sequence"/>
</dbReference>
<keyword evidence="1" id="KW-0723">Serine/threonine-protein kinase</keyword>
<dbReference type="Gene3D" id="1.10.510.10">
    <property type="entry name" value="Transferase(Phosphotransferase) domain 1"/>
    <property type="match status" value="1"/>
</dbReference>
<dbReference type="InterPro" id="IPR030616">
    <property type="entry name" value="Aur-like"/>
</dbReference>
<feature type="non-terminal residue" evidence="7">
    <location>
        <position position="1"/>
    </location>
</feature>
<evidence type="ECO:0000256" key="3">
    <source>
        <dbReference type="ARBA" id="ARBA00022741"/>
    </source>
</evidence>
<name>A0A6A0A2Y9_HAELA</name>
<evidence type="ECO:0000256" key="4">
    <source>
        <dbReference type="ARBA" id="ARBA00022777"/>
    </source>
</evidence>
<dbReference type="Pfam" id="PF00069">
    <property type="entry name" value="Pkinase"/>
    <property type="match status" value="1"/>
</dbReference>
<dbReference type="GO" id="GO:0005524">
    <property type="term" value="F:ATP binding"/>
    <property type="evidence" value="ECO:0007669"/>
    <property type="project" value="UniProtKB-KW"/>
</dbReference>
<comment type="caution">
    <text evidence="7">The sequence shown here is derived from an EMBL/GenBank/DDBJ whole genome shotgun (WGS) entry which is preliminary data.</text>
</comment>
<evidence type="ECO:0000256" key="1">
    <source>
        <dbReference type="ARBA" id="ARBA00022527"/>
    </source>
</evidence>
<gene>
    <name evidence="7" type="ORF">HaLaN_21656</name>
</gene>
<sequence>NKNNTSLYYNNSVDAWAVGVFAYELIVGFPPFAGENQLDSVDKIIHSTPAFPEKISELAKAFITAALKKHPGDRPTVIEMLHNPWIRSYQRRTSVLIPQHALRRRSSVSYNSNAAAAPPATVLPAHLDAHGLTPTASMKQHGVGAPHAADAMSPQEIEAMIHRLQIGQ</sequence>
<feature type="domain" description="Protein kinase" evidence="6">
    <location>
        <begin position="1"/>
        <end position="86"/>
    </location>
</feature>
<evidence type="ECO:0000313" key="7">
    <source>
        <dbReference type="EMBL" id="GFH23952.1"/>
    </source>
</evidence>
<evidence type="ECO:0000259" key="6">
    <source>
        <dbReference type="PROSITE" id="PS50011"/>
    </source>
</evidence>
<dbReference type="InterPro" id="IPR011009">
    <property type="entry name" value="Kinase-like_dom_sf"/>
</dbReference>